<dbReference type="PANTHER" id="PTHR46033:SF8">
    <property type="entry name" value="PROTEIN MAINTENANCE OF MERISTEMS-LIKE"/>
    <property type="match status" value="1"/>
</dbReference>
<dbReference type="GO" id="GO:0010073">
    <property type="term" value="P:meristem maintenance"/>
    <property type="evidence" value="ECO:0007669"/>
    <property type="project" value="InterPro"/>
</dbReference>
<protein>
    <recommendedName>
        <fullName evidence="1">Aminotransferase-like plant mobile domain-containing protein</fullName>
    </recommendedName>
</protein>
<comment type="caution">
    <text evidence="2">The sequence shown here is derived from an EMBL/GenBank/DDBJ whole genome shotgun (WGS) entry which is preliminary data.</text>
</comment>
<dbReference type="PANTHER" id="PTHR46033">
    <property type="entry name" value="PROTEIN MAIN-LIKE 2"/>
    <property type="match status" value="1"/>
</dbReference>
<dbReference type="AlphaFoldDB" id="A0AAP0NHT8"/>
<evidence type="ECO:0000313" key="2">
    <source>
        <dbReference type="EMBL" id="KAK9273213.1"/>
    </source>
</evidence>
<reference evidence="2 3" key="1">
    <citation type="journal article" date="2024" name="Plant J.">
        <title>Genome sequences and population genomics reveal climatic adaptation and genomic divergence between two closely related sweetgum species.</title>
        <authorList>
            <person name="Xu W.Q."/>
            <person name="Ren C.Q."/>
            <person name="Zhang X.Y."/>
            <person name="Comes H.P."/>
            <person name="Liu X.H."/>
            <person name="Li Y.G."/>
            <person name="Kettle C.J."/>
            <person name="Jalonen R."/>
            <person name="Gaisberger H."/>
            <person name="Ma Y.Z."/>
            <person name="Qiu Y.X."/>
        </authorList>
    </citation>
    <scope>NUCLEOTIDE SEQUENCE [LARGE SCALE GENOMIC DNA]</scope>
    <source>
        <strain evidence="2">Hangzhou</strain>
    </source>
</reference>
<keyword evidence="3" id="KW-1185">Reference proteome</keyword>
<dbReference type="InterPro" id="IPR044824">
    <property type="entry name" value="MAIN-like"/>
</dbReference>
<organism evidence="2 3">
    <name type="scientific">Liquidambar formosana</name>
    <name type="common">Formosan gum</name>
    <dbReference type="NCBI Taxonomy" id="63359"/>
    <lineage>
        <taxon>Eukaryota</taxon>
        <taxon>Viridiplantae</taxon>
        <taxon>Streptophyta</taxon>
        <taxon>Embryophyta</taxon>
        <taxon>Tracheophyta</taxon>
        <taxon>Spermatophyta</taxon>
        <taxon>Magnoliopsida</taxon>
        <taxon>eudicotyledons</taxon>
        <taxon>Gunneridae</taxon>
        <taxon>Pentapetalae</taxon>
        <taxon>Saxifragales</taxon>
        <taxon>Altingiaceae</taxon>
        <taxon>Liquidambar</taxon>
    </lineage>
</organism>
<accession>A0AAP0NHT8</accession>
<gene>
    <name evidence="2" type="ORF">L1049_018020</name>
</gene>
<proteinExistence type="predicted"/>
<sequence>MNHAQPRARKIIKKAGFGPFLDALWNEQWDRQALFALTELWWDTTNTFHFSFGEMTMTPKDFTMITGLSLKGKRLEYYEQANMDQNYIVALLGVEAELSPKAQPPTMASSNDSNIKYPYYVIKNTYKAPIYDASQDKVLLEPKKHLSYLHSQHEPDFQSLRTRTSIKGLISWWRYMEHAQPRARKIVKKAGFGPFLDALWNEQWDRQALFALTELCFGEMTMTPKDFTMITGLSLKGKRLEYYEQANMDQNYIVALLGVEAELSPKVLMGWLNSWNN</sequence>
<dbReference type="Proteomes" id="UP001415857">
    <property type="component" value="Unassembled WGS sequence"/>
</dbReference>
<evidence type="ECO:0000259" key="1">
    <source>
        <dbReference type="Pfam" id="PF10536"/>
    </source>
</evidence>
<evidence type="ECO:0000313" key="3">
    <source>
        <dbReference type="Proteomes" id="UP001415857"/>
    </source>
</evidence>
<dbReference type="InterPro" id="IPR019557">
    <property type="entry name" value="AminoTfrase-like_pln_mobile"/>
</dbReference>
<dbReference type="Pfam" id="PF10536">
    <property type="entry name" value="PMD"/>
    <property type="match status" value="1"/>
</dbReference>
<dbReference type="EMBL" id="JBBPBK010000012">
    <property type="protein sequence ID" value="KAK9273213.1"/>
    <property type="molecule type" value="Genomic_DNA"/>
</dbReference>
<feature type="domain" description="Aminotransferase-like plant mobile" evidence="1">
    <location>
        <begin position="30"/>
        <end position="98"/>
    </location>
</feature>
<name>A0AAP0NHT8_LIQFO</name>